<proteinExistence type="predicted"/>
<feature type="transmembrane region" description="Helical" evidence="1">
    <location>
        <begin position="69"/>
        <end position="91"/>
    </location>
</feature>
<keyword evidence="1" id="KW-0472">Membrane</keyword>
<name>A0A7G1NQ48_9ACTN</name>
<dbReference type="Proteomes" id="UP000516444">
    <property type="component" value="Chromosome"/>
</dbReference>
<gene>
    <name evidence="2" type="ORF">GCM10017557_02220</name>
</gene>
<dbReference type="EMBL" id="AP023440">
    <property type="protein sequence ID" value="BCL25363.1"/>
    <property type="molecule type" value="Genomic_DNA"/>
</dbReference>
<protein>
    <submittedName>
        <fullName evidence="2">Uncharacterized protein</fullName>
    </submittedName>
</protein>
<sequence>MFDATFVISVSAMVPLTRTTWVVLLCTAVLKAEALVTVTVLPLAPPVVAAPKPMGAAAAATAGSDGASVVPLAVVAPITAMTTALAAAAPVRVNRALVLRMWISVRGVVEK</sequence>
<feature type="transmembrane region" description="Helical" evidence="1">
    <location>
        <begin position="21"/>
        <end position="44"/>
    </location>
</feature>
<evidence type="ECO:0000313" key="2">
    <source>
        <dbReference type="EMBL" id="BCL25363.1"/>
    </source>
</evidence>
<accession>A0A7G1NQ48</accession>
<dbReference type="KEGG" id="sgm:GCM10017557_02220"/>
<keyword evidence="1" id="KW-1133">Transmembrane helix</keyword>
<keyword evidence="1" id="KW-0812">Transmembrane</keyword>
<organism evidence="2 3">
    <name type="scientific">Streptomyces aurantiacus</name>
    <dbReference type="NCBI Taxonomy" id="47760"/>
    <lineage>
        <taxon>Bacteria</taxon>
        <taxon>Bacillati</taxon>
        <taxon>Actinomycetota</taxon>
        <taxon>Actinomycetes</taxon>
        <taxon>Kitasatosporales</taxon>
        <taxon>Streptomycetaceae</taxon>
        <taxon>Streptomyces</taxon>
        <taxon>Streptomyces aurantiacus group</taxon>
    </lineage>
</organism>
<evidence type="ECO:0000313" key="3">
    <source>
        <dbReference type="Proteomes" id="UP000516444"/>
    </source>
</evidence>
<dbReference type="AlphaFoldDB" id="A0A7G1NQ48"/>
<keyword evidence="3" id="KW-1185">Reference proteome</keyword>
<evidence type="ECO:0000256" key="1">
    <source>
        <dbReference type="SAM" id="Phobius"/>
    </source>
</evidence>
<reference evidence="2 3" key="1">
    <citation type="journal article" date="2014" name="Int. J. Syst. Evol. Microbiol.">
        <title>Complete genome sequence of Corynebacterium casei LMG S-19264T (=DSM 44701T), isolated from a smear-ripened cheese.</title>
        <authorList>
            <consortium name="US DOE Joint Genome Institute (JGI-PGF)"/>
            <person name="Walter F."/>
            <person name="Albersmeier A."/>
            <person name="Kalinowski J."/>
            <person name="Ruckert C."/>
        </authorList>
    </citation>
    <scope>NUCLEOTIDE SEQUENCE [LARGE SCALE GENOMIC DNA]</scope>
    <source>
        <strain evidence="2 3">JCM 4677</strain>
    </source>
</reference>